<dbReference type="Gene3D" id="3.40.30.10">
    <property type="entry name" value="Glutaredoxin"/>
    <property type="match status" value="1"/>
</dbReference>
<gene>
    <name evidence="2" type="ORF">ENG92_04925</name>
</gene>
<reference evidence="2" key="1">
    <citation type="journal article" date="2020" name="mSystems">
        <title>Genome- and Community-Level Interaction Insights into Carbon Utilization and Element Cycling Functions of Hydrothermarchaeota in Hydrothermal Sediment.</title>
        <authorList>
            <person name="Zhou Z."/>
            <person name="Liu Y."/>
            <person name="Xu W."/>
            <person name="Pan J."/>
            <person name="Luo Z.H."/>
            <person name="Li M."/>
        </authorList>
    </citation>
    <scope>NUCLEOTIDE SEQUENCE [LARGE SCALE GENOMIC DNA]</scope>
    <source>
        <strain evidence="2">HyVt-26</strain>
    </source>
</reference>
<name>A0A831K3Y7_9GAMM</name>
<dbReference type="InterPro" id="IPR036249">
    <property type="entry name" value="Thioredoxin-like_sf"/>
</dbReference>
<dbReference type="SUPFAM" id="SSF52833">
    <property type="entry name" value="Thioredoxin-like"/>
    <property type="match status" value="1"/>
</dbReference>
<dbReference type="EMBL" id="DRCV01000216">
    <property type="protein sequence ID" value="HDK38341.1"/>
    <property type="molecule type" value="Genomic_DNA"/>
</dbReference>
<comment type="caution">
    <text evidence="2">The sequence shown here is derived from an EMBL/GenBank/DDBJ whole genome shotgun (WGS) entry which is preliminary data.</text>
</comment>
<evidence type="ECO:0000259" key="1">
    <source>
        <dbReference type="Pfam" id="PF00085"/>
    </source>
</evidence>
<dbReference type="InterPro" id="IPR013766">
    <property type="entry name" value="Thioredoxin_domain"/>
</dbReference>
<feature type="domain" description="Thioredoxin" evidence="1">
    <location>
        <begin position="7"/>
        <end position="40"/>
    </location>
</feature>
<proteinExistence type="predicted"/>
<sequence length="40" mass="4481">MAPQTADLHNFQQVVIDASRDKPIVVDFWADWCAPCHAIA</sequence>
<dbReference type="Pfam" id="PF00085">
    <property type="entry name" value="Thioredoxin"/>
    <property type="match status" value="1"/>
</dbReference>
<evidence type="ECO:0000313" key="2">
    <source>
        <dbReference type="EMBL" id="HDK38341.1"/>
    </source>
</evidence>
<feature type="non-terminal residue" evidence="2">
    <location>
        <position position="40"/>
    </location>
</feature>
<protein>
    <submittedName>
        <fullName evidence="2">Thioredoxin</fullName>
    </submittedName>
</protein>
<accession>A0A831K3Y7</accession>
<dbReference type="AlphaFoldDB" id="A0A831K3Y7"/>
<dbReference type="Proteomes" id="UP000885822">
    <property type="component" value="Unassembled WGS sequence"/>
</dbReference>
<organism evidence="2">
    <name type="scientific">Thiolapillus brandeum</name>
    <dbReference type="NCBI Taxonomy" id="1076588"/>
    <lineage>
        <taxon>Bacteria</taxon>
        <taxon>Pseudomonadati</taxon>
        <taxon>Pseudomonadota</taxon>
        <taxon>Gammaproteobacteria</taxon>
        <taxon>Chromatiales</taxon>
        <taxon>Sedimenticolaceae</taxon>
        <taxon>Thiolapillus</taxon>
    </lineage>
</organism>
<dbReference type="CDD" id="cd02947">
    <property type="entry name" value="TRX_family"/>
    <property type="match status" value="1"/>
</dbReference>